<keyword evidence="5" id="KW-0175">Coiled coil</keyword>
<feature type="region of interest" description="Disordered" evidence="6">
    <location>
        <begin position="515"/>
        <end position="546"/>
    </location>
</feature>
<dbReference type="PANTHER" id="PTHR10217:SF435">
    <property type="entry name" value="POTASSIUM VOLTAGE-GATED CHANNEL PROTEIN EAG"/>
    <property type="match status" value="1"/>
</dbReference>
<dbReference type="InterPro" id="IPR050818">
    <property type="entry name" value="KCNH_animal-type"/>
</dbReference>
<dbReference type="AlphaFoldDB" id="A0AA36J306"/>
<keyword evidence="10" id="KW-1185">Reference proteome</keyword>
<evidence type="ECO:0000256" key="3">
    <source>
        <dbReference type="ARBA" id="ARBA00022989"/>
    </source>
</evidence>
<feature type="transmembrane region" description="Helical" evidence="7">
    <location>
        <begin position="703"/>
        <end position="721"/>
    </location>
</feature>
<keyword evidence="4 7" id="KW-0472">Membrane</keyword>
<feature type="coiled-coil region" evidence="5">
    <location>
        <begin position="257"/>
        <end position="284"/>
    </location>
</feature>
<protein>
    <recommendedName>
        <fullName evidence="8">Ion transport domain-containing protein</fullName>
    </recommendedName>
</protein>
<dbReference type="InterPro" id="IPR003938">
    <property type="entry name" value="K_chnl_volt-dep_EAG/ELK/ERG"/>
</dbReference>
<comment type="caution">
    <text evidence="9">The sequence shown here is derived from an EMBL/GenBank/DDBJ whole genome shotgun (WGS) entry which is preliminary data.</text>
</comment>
<comment type="subcellular location">
    <subcellularLocation>
        <location evidence="1">Membrane</location>
        <topology evidence="1">Multi-pass membrane protein</topology>
    </subcellularLocation>
</comment>
<feature type="compositionally biased region" description="Polar residues" evidence="6">
    <location>
        <begin position="515"/>
        <end position="524"/>
    </location>
</feature>
<evidence type="ECO:0000313" key="10">
    <source>
        <dbReference type="Proteomes" id="UP001178507"/>
    </source>
</evidence>
<feature type="transmembrane region" description="Helical" evidence="7">
    <location>
        <begin position="852"/>
        <end position="870"/>
    </location>
</feature>
<dbReference type="GO" id="GO:0005886">
    <property type="term" value="C:plasma membrane"/>
    <property type="evidence" value="ECO:0007669"/>
    <property type="project" value="TreeGrafter"/>
</dbReference>
<evidence type="ECO:0000256" key="6">
    <source>
        <dbReference type="SAM" id="MobiDB-lite"/>
    </source>
</evidence>
<dbReference type="SUPFAM" id="SSF81324">
    <property type="entry name" value="Voltage-gated potassium channels"/>
    <property type="match status" value="1"/>
</dbReference>
<evidence type="ECO:0000256" key="1">
    <source>
        <dbReference type="ARBA" id="ARBA00004141"/>
    </source>
</evidence>
<dbReference type="Gene3D" id="1.10.287.70">
    <property type="match status" value="1"/>
</dbReference>
<keyword evidence="2 7" id="KW-0812">Transmembrane</keyword>
<dbReference type="PRINTS" id="PR01463">
    <property type="entry name" value="EAGCHANLFMLY"/>
</dbReference>
<dbReference type="SUPFAM" id="SSF51206">
    <property type="entry name" value="cAMP-binding domain-like"/>
    <property type="match status" value="1"/>
</dbReference>
<name>A0AA36J306_9DINO</name>
<evidence type="ECO:0000256" key="2">
    <source>
        <dbReference type="ARBA" id="ARBA00022692"/>
    </source>
</evidence>
<feature type="transmembrane region" description="Helical" evidence="7">
    <location>
        <begin position="655"/>
        <end position="679"/>
    </location>
</feature>
<accession>A0AA36J306</accession>
<dbReference type="EMBL" id="CAUJNA010003294">
    <property type="protein sequence ID" value="CAJ1398291.1"/>
    <property type="molecule type" value="Genomic_DNA"/>
</dbReference>
<keyword evidence="3 7" id="KW-1133">Transmembrane helix</keyword>
<evidence type="ECO:0000313" key="9">
    <source>
        <dbReference type="EMBL" id="CAJ1398291.1"/>
    </source>
</evidence>
<dbReference type="InterPro" id="IPR005821">
    <property type="entry name" value="Ion_trans_dom"/>
</dbReference>
<evidence type="ECO:0000256" key="7">
    <source>
        <dbReference type="SAM" id="Phobius"/>
    </source>
</evidence>
<dbReference type="GO" id="GO:0005249">
    <property type="term" value="F:voltage-gated potassium channel activity"/>
    <property type="evidence" value="ECO:0007669"/>
    <property type="project" value="InterPro"/>
</dbReference>
<gene>
    <name evidence="9" type="ORF">EVOR1521_LOCUS22118</name>
</gene>
<proteinExistence type="predicted"/>
<dbReference type="GO" id="GO:0042391">
    <property type="term" value="P:regulation of membrane potential"/>
    <property type="evidence" value="ECO:0007669"/>
    <property type="project" value="TreeGrafter"/>
</dbReference>
<dbReference type="Pfam" id="PF00520">
    <property type="entry name" value="Ion_trans"/>
    <property type="match status" value="1"/>
</dbReference>
<evidence type="ECO:0000256" key="5">
    <source>
        <dbReference type="SAM" id="Coils"/>
    </source>
</evidence>
<organism evidence="9 10">
    <name type="scientific">Effrenium voratum</name>
    <dbReference type="NCBI Taxonomy" id="2562239"/>
    <lineage>
        <taxon>Eukaryota</taxon>
        <taxon>Sar</taxon>
        <taxon>Alveolata</taxon>
        <taxon>Dinophyceae</taxon>
        <taxon>Suessiales</taxon>
        <taxon>Symbiodiniaceae</taxon>
        <taxon>Effrenium</taxon>
    </lineage>
</organism>
<feature type="transmembrane region" description="Helical" evidence="7">
    <location>
        <begin position="769"/>
        <end position="790"/>
    </location>
</feature>
<dbReference type="Proteomes" id="UP001178507">
    <property type="component" value="Unassembled WGS sequence"/>
</dbReference>
<dbReference type="PANTHER" id="PTHR10217">
    <property type="entry name" value="VOLTAGE AND LIGAND GATED POTASSIUM CHANNEL"/>
    <property type="match status" value="1"/>
</dbReference>
<feature type="transmembrane region" description="Helical" evidence="7">
    <location>
        <begin position="821"/>
        <end position="840"/>
    </location>
</feature>
<reference evidence="9" key="1">
    <citation type="submission" date="2023-08" db="EMBL/GenBank/DDBJ databases">
        <authorList>
            <person name="Chen Y."/>
            <person name="Shah S."/>
            <person name="Dougan E. K."/>
            <person name="Thang M."/>
            <person name="Chan C."/>
        </authorList>
    </citation>
    <scope>NUCLEOTIDE SEQUENCE</scope>
</reference>
<evidence type="ECO:0000256" key="4">
    <source>
        <dbReference type="ARBA" id="ARBA00023136"/>
    </source>
</evidence>
<dbReference type="Gene3D" id="1.10.287.630">
    <property type="entry name" value="Helix hairpin bin"/>
    <property type="match status" value="1"/>
</dbReference>
<evidence type="ECO:0000259" key="8">
    <source>
        <dbReference type="Pfam" id="PF00520"/>
    </source>
</evidence>
<feature type="domain" description="Ion transport" evidence="8">
    <location>
        <begin position="631"/>
        <end position="883"/>
    </location>
</feature>
<dbReference type="InterPro" id="IPR018490">
    <property type="entry name" value="cNMP-bd_dom_sf"/>
</dbReference>
<sequence>MTEGEKQTPDWPVQDFLLAYEEALTKRSGRNLAVLVFPGSFSPVHMGHMLMLQQVPSVNRHRLALGAQDIEAGKFTKMIRTGWSRLTTGWGTTNSAEGAAIDQLLNTHRALLLDGGRAEVGSEAGYSACAIFLSSVETAAKTFGLEAAPRGYRKKFSANYRALFPDDARHYRVDVLEASADQHSAIWVNGDKFELSPEAICHAEALQKAWSDLTQILESCASADGSARHPGRSELCTVLDALDVAWAGFEHKYIAELIEIEEQARRLIIKAVELEARLSQLEDSPNKGKDCIELKKSLVQGIAHLNSVANFRRKGRDDLGFDILESAADVLSKFGLTSKDIVAAGEGKGFAAAAIQDAVSRSAGVSMAVDVVGSFEAMRRYLREVKKCLERVDPHLCNNVGLVARLVDWEESWEIGARYVRQRQLFEANNDIVAEFRTAQSLAPAFTTMCTDCDVELFLVLPRMVILSCLEKPNEPRAGLLRSLLPHRFPETNGAGARLDQDSEMGALLAQFKQADSQHLQTTRPEPKPLKPKKMAASPDPGSPSALSVRSDYGVIAAQVSLVEIASPSATPGAWPGSWTSSVMAGILRRQPTATASLSPRRSKKVLAMPKAWYIINPEHNNWLSSWHLATAAALVFVALVTPLQIGLLEARIDALAICSFLVDLMFFIDLVLNFFIAFPSNTPHGVVWETRLSKIGMKYLKGWFPIDFLTLLPFDLLGLAMDTESIGNFKVVRVLRVLRLVKLVRLCKSWRLLRRWEIPYSIPYRQLALLRFLMVIMVMCHWLACVWAMTLQLVDPGVPRWLDDIESEIVFGIKTEESPFSIYIASFYFCSYTMTSVGYGDFGPKNLLERCVCTLMVIGSGLCWAYVLGEVCAIVAEMNADSRGFRNKMQELNKLMKERGLPSEMKSRLRSFFLQNRDQVLYVSQKKLLGDLSPQLKAEVCTELNLPWIKKVGFFKRFLSIIRTLEARGMSSEPFQAAIADISSQLEMAAFAQREFFQSPQVLYILSKGLVTLNGRFAPDGAVWGEDFVLSDVSLIRPVAGYALTYVEVLHLSHHSFMEVIERRKWTCPQLGQIVRHHFIRIAVARGIMKEARRRQACLRKMKK</sequence>
<feature type="transmembrane region" description="Helical" evidence="7">
    <location>
        <begin position="627"/>
        <end position="648"/>
    </location>
</feature>